<evidence type="ECO:0000256" key="3">
    <source>
        <dbReference type="PIRSR" id="PIRSR000112-1"/>
    </source>
</evidence>
<keyword evidence="3" id="KW-0862">Zinc</keyword>
<feature type="binding site" evidence="4">
    <location>
        <begin position="90"/>
        <end position="94"/>
    </location>
    <ligand>
        <name>NAD(+)</name>
        <dbReference type="ChEBI" id="CHEBI:57540"/>
    </ligand>
</feature>
<keyword evidence="2" id="KW-0560">Oxidoreductase</keyword>
<dbReference type="Gene3D" id="3.40.50.1970">
    <property type="match status" value="1"/>
</dbReference>
<sequence length="366" mass="39922">MIHPEDIVRSGPNQFISQKGIYHQLETLVSSFQSPAVVTGYQSYHAFSQYSKLPSHWPVVQHKGYSSPNAITRIAEELKGADVVIGIGGGTILDTAKSVADALQIEVIMVPTIPGTCAASTPLSVIYDDKGNFVRVDYHKRSSYLTLIDHTFLLSSPLSYLQSGIGDTLAKWYEAEAIIRNAKDSLPLMVHAALKQAVYVRDILLSHSEEAVNSLKTGQLSQAFADVTDTIITLAGTVGGYGGRYGRMAGAHAIHNGLTFIEETHHVLHGQKVAYGILVQLAAENRMSEVDELLELYQTLGLPRNMHELGIKTDLNEAAITVASHAARADETFCLIGDYSKEQIVDAIHIIETYQSKKPSEHAGKQ</sequence>
<dbReference type="PANTHER" id="PTHR43616:SF3">
    <property type="entry name" value="HYDROXYCARBOXYLATE DEHYDROGENASE A"/>
    <property type="match status" value="1"/>
</dbReference>
<feature type="binding site" evidence="3">
    <location>
        <position position="269"/>
    </location>
    <ligand>
        <name>glycerol</name>
        <dbReference type="ChEBI" id="CHEBI:17754"/>
    </ligand>
</feature>
<dbReference type="RefSeq" id="WP_099726192.1">
    <property type="nucleotide sequence ID" value="NZ_PEKP01000004.1"/>
</dbReference>
<feature type="binding site" evidence="4">
    <location>
        <position position="123"/>
    </location>
    <ligand>
        <name>NAD(+)</name>
        <dbReference type="ChEBI" id="CHEBI:57540"/>
    </ligand>
</feature>
<name>A0A2G8IXN9_BACPU</name>
<dbReference type="InterPro" id="IPR001670">
    <property type="entry name" value="ADH_Fe/GldA"/>
</dbReference>
<evidence type="ECO:0000256" key="1">
    <source>
        <dbReference type="ARBA" id="ARBA00022723"/>
    </source>
</evidence>
<feature type="domain" description="Alcohol dehydrogenase iron-type/glycerol dehydrogenase GldA" evidence="5">
    <location>
        <begin position="12"/>
        <end position="144"/>
    </location>
</feature>
<evidence type="ECO:0000256" key="2">
    <source>
        <dbReference type="ARBA" id="ARBA00023002"/>
    </source>
</evidence>
<dbReference type="InterPro" id="IPR016205">
    <property type="entry name" value="Glycerol_DH"/>
</dbReference>
<proteinExistence type="predicted"/>
<accession>A0A2G8IXN9</accession>
<evidence type="ECO:0000313" key="7">
    <source>
        <dbReference type="Proteomes" id="UP000230768"/>
    </source>
</evidence>
<evidence type="ECO:0000256" key="4">
    <source>
        <dbReference type="PIRSR" id="PIRSR000112-3"/>
    </source>
</evidence>
<protein>
    <submittedName>
        <fullName evidence="6">Alcohol dehydrogenase</fullName>
    </submittedName>
</protein>
<keyword evidence="1 3" id="KW-0479">Metal-binding</keyword>
<dbReference type="EMBL" id="PEKP01000004">
    <property type="protein sequence ID" value="PIK28275.1"/>
    <property type="molecule type" value="Genomic_DNA"/>
</dbReference>
<dbReference type="CDD" id="cd08172">
    <property type="entry name" value="GlyDH-like"/>
    <property type="match status" value="1"/>
</dbReference>
<organism evidence="6 7">
    <name type="scientific">Bacillus pumilus</name>
    <name type="common">Bacillus mesentericus</name>
    <dbReference type="NCBI Taxonomy" id="1408"/>
    <lineage>
        <taxon>Bacteria</taxon>
        <taxon>Bacillati</taxon>
        <taxon>Bacillota</taxon>
        <taxon>Bacilli</taxon>
        <taxon>Bacillales</taxon>
        <taxon>Bacillaceae</taxon>
        <taxon>Bacillus</taxon>
    </lineage>
</organism>
<feature type="binding site" evidence="3">
    <location>
        <position position="252"/>
    </location>
    <ligand>
        <name>glycerol</name>
        <dbReference type="ChEBI" id="CHEBI:17754"/>
    </ligand>
</feature>
<dbReference type="AlphaFoldDB" id="A0A2G8IXN9"/>
<dbReference type="SUPFAM" id="SSF56796">
    <property type="entry name" value="Dehydroquinate synthase-like"/>
    <property type="match status" value="1"/>
</dbReference>
<keyword evidence="4" id="KW-0520">NAD</keyword>
<dbReference type="GO" id="GO:0046872">
    <property type="term" value="F:metal ion binding"/>
    <property type="evidence" value="ECO:0007669"/>
    <property type="project" value="UniProtKB-KW"/>
</dbReference>
<evidence type="ECO:0000313" key="6">
    <source>
        <dbReference type="EMBL" id="PIK28275.1"/>
    </source>
</evidence>
<dbReference type="Proteomes" id="UP000230768">
    <property type="component" value="Unassembled WGS sequence"/>
</dbReference>
<dbReference type="PANTHER" id="PTHR43616">
    <property type="entry name" value="GLYCEROL DEHYDROGENASE"/>
    <property type="match status" value="1"/>
</dbReference>
<comment type="caution">
    <text evidence="6">The sequence shown here is derived from an EMBL/GenBank/DDBJ whole genome shotgun (WGS) entry which is preliminary data.</text>
</comment>
<feature type="binding site" evidence="4">
    <location>
        <position position="127"/>
    </location>
    <ligand>
        <name>NAD(+)</name>
        <dbReference type="ChEBI" id="CHEBI:57540"/>
    </ligand>
</feature>
<dbReference type="Pfam" id="PF00465">
    <property type="entry name" value="Fe-ADH"/>
    <property type="match status" value="1"/>
</dbReference>
<dbReference type="PIRSF" id="PIRSF000112">
    <property type="entry name" value="Glycerol_dehydrogenase"/>
    <property type="match status" value="1"/>
</dbReference>
<feature type="binding site" evidence="3">
    <location>
        <position position="167"/>
    </location>
    <ligand>
        <name>glycerol</name>
        <dbReference type="ChEBI" id="CHEBI:17754"/>
    </ligand>
</feature>
<reference evidence="6 7" key="1">
    <citation type="submission" date="2017-11" db="EMBL/GenBank/DDBJ databases">
        <title>Draft genome sequence of Bacillus pumilus 51_5il from lake Gorkoye (Russia: Novosibirsk region).</title>
        <authorList>
            <person name="Shipova A.A."/>
            <person name="Rozanov A.S."/>
            <person name="Bryanskaya A.V."/>
            <person name="Peltek S.E."/>
        </authorList>
    </citation>
    <scope>NUCLEOTIDE SEQUENCE [LARGE SCALE GENOMIC DNA]</scope>
    <source>
        <strain evidence="6 7">51_5il</strain>
    </source>
</reference>
<comment type="cofactor">
    <cofactor evidence="3">
        <name>Zn(2+)</name>
        <dbReference type="ChEBI" id="CHEBI:29105"/>
    </cofactor>
    <text evidence="3">Binds 1 zinc ion per subunit.</text>
</comment>
<dbReference type="Gene3D" id="1.20.1090.10">
    <property type="entry name" value="Dehydroquinate synthase-like - alpha domain"/>
    <property type="match status" value="1"/>
</dbReference>
<dbReference type="GO" id="GO:0016614">
    <property type="term" value="F:oxidoreductase activity, acting on CH-OH group of donors"/>
    <property type="evidence" value="ECO:0007669"/>
    <property type="project" value="InterPro"/>
</dbReference>
<evidence type="ECO:0000259" key="5">
    <source>
        <dbReference type="Pfam" id="PF00465"/>
    </source>
</evidence>
<feature type="binding site" evidence="4">
    <location>
        <position position="121"/>
    </location>
    <ligand>
        <name>NAD(+)</name>
        <dbReference type="ChEBI" id="CHEBI:57540"/>
    </ligand>
</feature>
<gene>
    <name evidence="6" type="ORF">CTV99_02840</name>
</gene>